<dbReference type="Proteomes" id="UP000054783">
    <property type="component" value="Unassembled WGS sequence"/>
</dbReference>
<accession>A0A0V0YV62</accession>
<gene>
    <name evidence="1" type="ORF">T12_6244</name>
</gene>
<sequence length="67" mass="7786">MIFKRAVRIDSQQSRRAVVDARKTITNRSFVCDTRTSLDHTLAQVRFQPRQQRQMVDSPSLLVEALI</sequence>
<reference evidence="1 2" key="1">
    <citation type="submission" date="2015-01" db="EMBL/GenBank/DDBJ databases">
        <title>Evolution of Trichinella species and genotypes.</title>
        <authorList>
            <person name="Korhonen P.K."/>
            <person name="Edoardo P."/>
            <person name="Giuseppe L.R."/>
            <person name="Gasser R.B."/>
        </authorList>
    </citation>
    <scope>NUCLEOTIDE SEQUENCE [LARGE SCALE GENOMIC DNA]</scope>
    <source>
        <strain evidence="1">ISS2496</strain>
    </source>
</reference>
<protein>
    <submittedName>
        <fullName evidence="1">Uncharacterized protein</fullName>
    </submittedName>
</protein>
<evidence type="ECO:0000313" key="2">
    <source>
        <dbReference type="Proteomes" id="UP000054783"/>
    </source>
</evidence>
<comment type="caution">
    <text evidence="1">The sequence shown here is derived from an EMBL/GenBank/DDBJ whole genome shotgun (WGS) entry which is preliminary data.</text>
</comment>
<dbReference type="OrthoDB" id="5939650at2759"/>
<evidence type="ECO:0000313" key="1">
    <source>
        <dbReference type="EMBL" id="KRY04178.1"/>
    </source>
</evidence>
<keyword evidence="2" id="KW-1185">Reference proteome</keyword>
<proteinExistence type="predicted"/>
<dbReference type="EMBL" id="JYDQ01002150">
    <property type="protein sequence ID" value="KRY04178.1"/>
    <property type="molecule type" value="Genomic_DNA"/>
</dbReference>
<name>A0A0V0YV62_9BILA</name>
<organism evidence="1 2">
    <name type="scientific">Trichinella patagoniensis</name>
    <dbReference type="NCBI Taxonomy" id="990121"/>
    <lineage>
        <taxon>Eukaryota</taxon>
        <taxon>Metazoa</taxon>
        <taxon>Ecdysozoa</taxon>
        <taxon>Nematoda</taxon>
        <taxon>Enoplea</taxon>
        <taxon>Dorylaimia</taxon>
        <taxon>Trichinellida</taxon>
        <taxon>Trichinellidae</taxon>
        <taxon>Trichinella</taxon>
    </lineage>
</organism>
<dbReference type="AlphaFoldDB" id="A0A0V0YV62"/>